<dbReference type="EMBL" id="FQWV01000012">
    <property type="protein sequence ID" value="SHH66058.1"/>
    <property type="molecule type" value="Genomic_DNA"/>
</dbReference>
<dbReference type="STRING" id="43928.SAMN05443636_3123"/>
<name>A0A1M5UTB1_9EURY</name>
<dbReference type="OrthoDB" id="350489at2157"/>
<evidence type="ECO:0000256" key="1">
    <source>
        <dbReference type="SAM" id="MobiDB-lite"/>
    </source>
</evidence>
<evidence type="ECO:0000313" key="3">
    <source>
        <dbReference type="Proteomes" id="UP000184357"/>
    </source>
</evidence>
<proteinExistence type="predicted"/>
<feature type="compositionally biased region" description="Basic and acidic residues" evidence="1">
    <location>
        <begin position="12"/>
        <end position="25"/>
    </location>
</feature>
<accession>A0A1M5UTB1</accession>
<protein>
    <submittedName>
        <fullName evidence="2">Uncharacterized protein</fullName>
    </submittedName>
</protein>
<feature type="region of interest" description="Disordered" evidence="1">
    <location>
        <begin position="1"/>
        <end position="25"/>
    </location>
</feature>
<gene>
    <name evidence="2" type="ORF">SAMN05443636_3123</name>
</gene>
<dbReference type="AlphaFoldDB" id="A0A1M5UTB1"/>
<dbReference type="Proteomes" id="UP000184357">
    <property type="component" value="Unassembled WGS sequence"/>
</dbReference>
<organism evidence="2 3">
    <name type="scientific">Halobaculum gomorrense</name>
    <dbReference type="NCBI Taxonomy" id="43928"/>
    <lineage>
        <taxon>Archaea</taxon>
        <taxon>Methanobacteriati</taxon>
        <taxon>Methanobacteriota</taxon>
        <taxon>Stenosarchaea group</taxon>
        <taxon>Halobacteria</taxon>
        <taxon>Halobacteriales</taxon>
        <taxon>Haloferacaceae</taxon>
        <taxon>Halobaculum</taxon>
    </lineage>
</organism>
<keyword evidence="3" id="KW-1185">Reference proteome</keyword>
<sequence>MPEDDSSPTAARRREERRRIGEHPHVDGITRGTVLEYDGWQWAVVTEIAADHEPPQIGFVLVDELGDEIVAVLESAWGCAEHYDAMQPYRDSEYEYWADIEFVRTDDSWTALGPIHPDARTTTEVTDGV</sequence>
<evidence type="ECO:0000313" key="2">
    <source>
        <dbReference type="EMBL" id="SHH66058.1"/>
    </source>
</evidence>
<dbReference type="RefSeq" id="WP_073311257.1">
    <property type="nucleotide sequence ID" value="NZ_FQWV01000012.1"/>
</dbReference>
<reference evidence="2 3" key="1">
    <citation type="submission" date="2016-11" db="EMBL/GenBank/DDBJ databases">
        <authorList>
            <person name="Jaros S."/>
            <person name="Januszkiewicz K."/>
            <person name="Wedrychowicz H."/>
        </authorList>
    </citation>
    <scope>NUCLEOTIDE SEQUENCE [LARGE SCALE GENOMIC DNA]</scope>
    <source>
        <strain evidence="2 3">DSM 9297</strain>
    </source>
</reference>